<reference evidence="3 5" key="1">
    <citation type="submission" date="2015-07" db="EMBL/GenBank/DDBJ databases">
        <title>Fjat-14205 dsm 2895.</title>
        <authorList>
            <person name="Liu B."/>
            <person name="Wang J."/>
            <person name="Zhu Y."/>
            <person name="Liu G."/>
            <person name="Chen Q."/>
            <person name="Chen Z."/>
            <person name="Lan J."/>
            <person name="Che J."/>
            <person name="Ge C."/>
            <person name="Shi H."/>
            <person name="Pan Z."/>
            <person name="Liu X."/>
        </authorList>
    </citation>
    <scope>NUCLEOTIDE SEQUENCE [LARGE SCALE GENOMIC DNA]</scope>
    <source>
        <strain evidence="3 5">DSM 2895</strain>
    </source>
</reference>
<dbReference type="GO" id="GO:0046872">
    <property type="term" value="F:metal ion binding"/>
    <property type="evidence" value="ECO:0007669"/>
    <property type="project" value="InterPro"/>
</dbReference>
<keyword evidence="1" id="KW-0547">Nucleotide-binding</keyword>
<dbReference type="GO" id="GO:0016874">
    <property type="term" value="F:ligase activity"/>
    <property type="evidence" value="ECO:0007669"/>
    <property type="project" value="UniProtKB-KW"/>
</dbReference>
<dbReference type="GO" id="GO:0005524">
    <property type="term" value="F:ATP binding"/>
    <property type="evidence" value="ECO:0007669"/>
    <property type="project" value="UniProtKB-UniRule"/>
</dbReference>
<dbReference type="RefSeq" id="WP_043068695.1">
    <property type="nucleotide sequence ID" value="NZ_BJOA01000065.1"/>
</dbReference>
<feature type="domain" description="ATP-grasp" evidence="2">
    <location>
        <begin position="192"/>
        <end position="431"/>
    </location>
</feature>
<dbReference type="GeneID" id="42303805"/>
<dbReference type="OrthoDB" id="7869153at2"/>
<dbReference type="STRING" id="47500.AF333_01060"/>
<evidence type="ECO:0000313" key="3">
    <source>
        <dbReference type="EMBL" id="KON99348.1"/>
    </source>
</evidence>
<organism evidence="3 5">
    <name type="scientific">Aneurinibacillus migulanus</name>
    <name type="common">Bacillus migulanus</name>
    <dbReference type="NCBI Taxonomy" id="47500"/>
    <lineage>
        <taxon>Bacteria</taxon>
        <taxon>Bacillati</taxon>
        <taxon>Bacillota</taxon>
        <taxon>Bacilli</taxon>
        <taxon>Bacillales</taxon>
        <taxon>Paenibacillaceae</taxon>
        <taxon>Aneurinibacillus group</taxon>
        <taxon>Aneurinibacillus</taxon>
    </lineage>
</organism>
<keyword evidence="5" id="KW-1185">Reference proteome</keyword>
<evidence type="ECO:0000256" key="1">
    <source>
        <dbReference type="PROSITE-ProRule" id="PRU00409"/>
    </source>
</evidence>
<keyword evidence="1" id="KW-0067">ATP-binding</keyword>
<evidence type="ECO:0000313" key="6">
    <source>
        <dbReference type="Proteomes" id="UP000182836"/>
    </source>
</evidence>
<proteinExistence type="predicted"/>
<dbReference type="InterPro" id="IPR011761">
    <property type="entry name" value="ATP-grasp"/>
</dbReference>
<dbReference type="SUPFAM" id="SSF56059">
    <property type="entry name" value="Glutathione synthetase ATP-binding domain-like"/>
    <property type="match status" value="1"/>
</dbReference>
<gene>
    <name evidence="3" type="ORF">AF333_01060</name>
    <name evidence="4" type="ORF">SAMN04487909_10570</name>
</gene>
<dbReference type="PROSITE" id="PS50975">
    <property type="entry name" value="ATP_GRASP"/>
    <property type="match status" value="1"/>
</dbReference>
<evidence type="ECO:0000259" key="2">
    <source>
        <dbReference type="PROSITE" id="PS50975"/>
    </source>
</evidence>
<dbReference type="Pfam" id="PF14398">
    <property type="entry name" value="ATPgrasp_YheCD"/>
    <property type="match status" value="1"/>
</dbReference>
<dbReference type="EMBL" id="FNED01000005">
    <property type="protein sequence ID" value="SDI54996.1"/>
    <property type="molecule type" value="Genomic_DNA"/>
</dbReference>
<evidence type="ECO:0000313" key="4">
    <source>
        <dbReference type="EMBL" id="SDI54996.1"/>
    </source>
</evidence>
<dbReference type="EMBL" id="LGUG01000002">
    <property type="protein sequence ID" value="KON99348.1"/>
    <property type="molecule type" value="Genomic_DNA"/>
</dbReference>
<dbReference type="PATRIC" id="fig|47500.8.peg.4307"/>
<dbReference type="Proteomes" id="UP000037269">
    <property type="component" value="Unassembled WGS sequence"/>
</dbReference>
<sequence>MSRLSTGWISIHPLQRTWRLHISEKNTPYTLLMRKRLRLQFGNWKKTLLITHKRPSPYAIKAKIRIRSSKNRHTIGPLIGILTVAGGGRFRGVRSNFIDIIETGRRKGALVYVVPIENIDWKSKTVQGYLFHSKERRWIKERLPLPHVLYNRIPNRMFEDQEHVKAALEQLSTMRNLTLYNPQFFNKQQLYAALQRDTDITPYLPQTVMFTSKALLYQMLSSYPFVYIKPVNGMAGKGIYRVQKTTDGGYLAQYQERDDTVGKRFSSKEEVWTYLAPLIKQDYVIQQGIDLATFEDKLFDVRLLAQKNGRGEWGVTGAGVRLAGSGKITTHVPRGGSIQPPEEIFMNAFPHIAPNRLLALVRRMALRIARSLEKEWHTLGEVSMDIGIDKNMRIWFIEANAKPGKFDEPHIRKLSLQRIVEYAQHQANFIEVGEY</sequence>
<accession>A0A0D1UUP5</accession>
<name>A0A0D1UUP5_ANEMI</name>
<dbReference type="InterPro" id="IPR026838">
    <property type="entry name" value="YheC/D"/>
</dbReference>
<dbReference type="AlphaFoldDB" id="A0A0D1UUP5"/>
<protein>
    <submittedName>
        <fullName evidence="4">D-alanine-D-alanine ligase</fullName>
    </submittedName>
</protein>
<reference evidence="4 6" key="2">
    <citation type="submission" date="2016-10" db="EMBL/GenBank/DDBJ databases">
        <authorList>
            <person name="de Groot N.N."/>
        </authorList>
    </citation>
    <scope>NUCLEOTIDE SEQUENCE [LARGE SCALE GENOMIC DNA]</scope>
    <source>
        <strain evidence="4 6">DSM 2895</strain>
    </source>
</reference>
<dbReference type="Proteomes" id="UP000182836">
    <property type="component" value="Unassembled WGS sequence"/>
</dbReference>
<evidence type="ECO:0000313" key="5">
    <source>
        <dbReference type="Proteomes" id="UP000037269"/>
    </source>
</evidence>
<keyword evidence="4" id="KW-0436">Ligase</keyword>